<accession>A0AAV7WJQ3</accession>
<protein>
    <submittedName>
        <fullName evidence="1">Uncharacterized protein</fullName>
    </submittedName>
</protein>
<organism evidence="1 2">
    <name type="scientific">Pleurodeles waltl</name>
    <name type="common">Iberian ribbed newt</name>
    <dbReference type="NCBI Taxonomy" id="8319"/>
    <lineage>
        <taxon>Eukaryota</taxon>
        <taxon>Metazoa</taxon>
        <taxon>Chordata</taxon>
        <taxon>Craniata</taxon>
        <taxon>Vertebrata</taxon>
        <taxon>Euteleostomi</taxon>
        <taxon>Amphibia</taxon>
        <taxon>Batrachia</taxon>
        <taxon>Caudata</taxon>
        <taxon>Salamandroidea</taxon>
        <taxon>Salamandridae</taxon>
        <taxon>Pleurodelinae</taxon>
        <taxon>Pleurodeles</taxon>
    </lineage>
</organism>
<name>A0AAV7WJQ3_PLEWA</name>
<reference evidence="1" key="1">
    <citation type="journal article" date="2022" name="bioRxiv">
        <title>Sequencing and chromosome-scale assembly of the giantPleurodeles waltlgenome.</title>
        <authorList>
            <person name="Brown T."/>
            <person name="Elewa A."/>
            <person name="Iarovenko S."/>
            <person name="Subramanian E."/>
            <person name="Araus A.J."/>
            <person name="Petzold A."/>
            <person name="Susuki M."/>
            <person name="Suzuki K.-i.T."/>
            <person name="Hayashi T."/>
            <person name="Toyoda A."/>
            <person name="Oliveira C."/>
            <person name="Osipova E."/>
            <person name="Leigh N.D."/>
            <person name="Simon A."/>
            <person name="Yun M.H."/>
        </authorList>
    </citation>
    <scope>NUCLEOTIDE SEQUENCE</scope>
    <source>
        <strain evidence="1">20211129_DDA</strain>
        <tissue evidence="1">Liver</tissue>
    </source>
</reference>
<dbReference type="Proteomes" id="UP001066276">
    <property type="component" value="Chromosome 1_1"/>
</dbReference>
<gene>
    <name evidence="1" type="ORF">NDU88_001902</name>
</gene>
<sequence>MSSSGTLWEAFKVVIRGICLSKQHGALKALRREMADIEGRLVELERRLAEGWSGEVLAEIRREVSLYEEASLREICFTGRHARARRYGEGERAGRTLADMLRRPWASNYVTEVVGAEGEKVTGTNGVMQVLTEYFAQLYAAPEGLNEAAAQTYFADIALVWFDEAHRLYLDVLFSVEEVAAAIRGLPDDRSPGIDDLTPPFYKEYVDILAPYLL</sequence>
<comment type="caution">
    <text evidence="1">The sequence shown here is derived from an EMBL/GenBank/DDBJ whole genome shotgun (WGS) entry which is preliminary data.</text>
</comment>
<dbReference type="AlphaFoldDB" id="A0AAV7WJQ3"/>
<proteinExistence type="predicted"/>
<evidence type="ECO:0000313" key="2">
    <source>
        <dbReference type="Proteomes" id="UP001066276"/>
    </source>
</evidence>
<evidence type="ECO:0000313" key="1">
    <source>
        <dbReference type="EMBL" id="KAJ1214279.1"/>
    </source>
</evidence>
<dbReference type="EMBL" id="JANPWB010000001">
    <property type="protein sequence ID" value="KAJ1214279.1"/>
    <property type="molecule type" value="Genomic_DNA"/>
</dbReference>
<keyword evidence="2" id="KW-1185">Reference proteome</keyword>